<evidence type="ECO:0000256" key="1">
    <source>
        <dbReference type="SAM" id="MobiDB-lite"/>
    </source>
</evidence>
<feature type="region of interest" description="Disordered" evidence="1">
    <location>
        <begin position="1"/>
        <end position="32"/>
    </location>
</feature>
<comment type="caution">
    <text evidence="2">The sequence shown here is derived from an EMBL/GenBank/DDBJ whole genome shotgun (WGS) entry which is preliminary data.</text>
</comment>
<proteinExistence type="predicted"/>
<accession>A0A9P6ANQ0</accession>
<reference evidence="2" key="1">
    <citation type="journal article" date="2020" name="Nat. Commun.">
        <title>Large-scale genome sequencing of mycorrhizal fungi provides insights into the early evolution of symbiotic traits.</title>
        <authorList>
            <person name="Miyauchi S."/>
            <person name="Kiss E."/>
            <person name="Kuo A."/>
            <person name="Drula E."/>
            <person name="Kohler A."/>
            <person name="Sanchez-Garcia M."/>
            <person name="Morin E."/>
            <person name="Andreopoulos B."/>
            <person name="Barry K.W."/>
            <person name="Bonito G."/>
            <person name="Buee M."/>
            <person name="Carver A."/>
            <person name="Chen C."/>
            <person name="Cichocki N."/>
            <person name="Clum A."/>
            <person name="Culley D."/>
            <person name="Crous P.W."/>
            <person name="Fauchery L."/>
            <person name="Girlanda M."/>
            <person name="Hayes R.D."/>
            <person name="Keri Z."/>
            <person name="LaButti K."/>
            <person name="Lipzen A."/>
            <person name="Lombard V."/>
            <person name="Magnuson J."/>
            <person name="Maillard F."/>
            <person name="Murat C."/>
            <person name="Nolan M."/>
            <person name="Ohm R.A."/>
            <person name="Pangilinan J."/>
            <person name="Pereira M.F."/>
            <person name="Perotto S."/>
            <person name="Peter M."/>
            <person name="Pfister S."/>
            <person name="Riley R."/>
            <person name="Sitrit Y."/>
            <person name="Stielow J.B."/>
            <person name="Szollosi G."/>
            <person name="Zifcakova L."/>
            <person name="Stursova M."/>
            <person name="Spatafora J.W."/>
            <person name="Tedersoo L."/>
            <person name="Vaario L.M."/>
            <person name="Yamada A."/>
            <person name="Yan M."/>
            <person name="Wang P."/>
            <person name="Xu J."/>
            <person name="Bruns T."/>
            <person name="Baldrian P."/>
            <person name="Vilgalys R."/>
            <person name="Dunand C."/>
            <person name="Henrissat B."/>
            <person name="Grigoriev I.V."/>
            <person name="Hibbett D."/>
            <person name="Nagy L.G."/>
            <person name="Martin F.M."/>
        </authorList>
    </citation>
    <scope>NUCLEOTIDE SEQUENCE</scope>
    <source>
        <strain evidence="2">UP504</strain>
    </source>
</reference>
<sequence length="262" mass="28925">MSFHEPTSLTSSLRHDRKPSPEPPPYAFHHPTLNLDMPELTLVECVRTHLRDSTLTSPFHDQTHGTSVPTVLNPLSSRVDTSRGVVTPPKSHRALNLTCTNETESRAEAAFSPGSTASSLMNTTWKPGHSTQQHYLSLRLNEPKAPFKYSLSTSDHSLSSSDNCLMPASWGTPKDPQQDNMVIMSTPIEEAQPSTNESLINMESVDQEVLHHRALLVAVADSICCEQGPNAAVDVRLINTSLYHLAYKLDMESPRSPTPSYM</sequence>
<organism evidence="2 3">
    <name type="scientific">Hydnum rufescens UP504</name>
    <dbReference type="NCBI Taxonomy" id="1448309"/>
    <lineage>
        <taxon>Eukaryota</taxon>
        <taxon>Fungi</taxon>
        <taxon>Dikarya</taxon>
        <taxon>Basidiomycota</taxon>
        <taxon>Agaricomycotina</taxon>
        <taxon>Agaricomycetes</taxon>
        <taxon>Cantharellales</taxon>
        <taxon>Hydnaceae</taxon>
        <taxon>Hydnum</taxon>
    </lineage>
</organism>
<name>A0A9P6ANQ0_9AGAM</name>
<dbReference type="EMBL" id="MU129049">
    <property type="protein sequence ID" value="KAF9508814.1"/>
    <property type="molecule type" value="Genomic_DNA"/>
</dbReference>
<gene>
    <name evidence="2" type="ORF">BS47DRAFT_1397428</name>
</gene>
<feature type="compositionally biased region" description="Polar residues" evidence="1">
    <location>
        <begin position="1"/>
        <end position="12"/>
    </location>
</feature>
<dbReference type="AlphaFoldDB" id="A0A9P6ANQ0"/>
<evidence type="ECO:0000313" key="2">
    <source>
        <dbReference type="EMBL" id="KAF9508814.1"/>
    </source>
</evidence>
<dbReference type="Proteomes" id="UP000886523">
    <property type="component" value="Unassembled WGS sequence"/>
</dbReference>
<evidence type="ECO:0000313" key="3">
    <source>
        <dbReference type="Proteomes" id="UP000886523"/>
    </source>
</evidence>
<protein>
    <submittedName>
        <fullName evidence="2">Uncharacterized protein</fullName>
    </submittedName>
</protein>
<keyword evidence="3" id="KW-1185">Reference proteome</keyword>